<name>A0ABI7X6Z5_FELCA</name>
<feature type="compositionally biased region" description="Basic residues" evidence="11">
    <location>
        <begin position="69"/>
        <end position="78"/>
    </location>
</feature>
<evidence type="ECO:0000256" key="3">
    <source>
        <dbReference type="ARBA" id="ARBA00022448"/>
    </source>
</evidence>
<dbReference type="InterPro" id="IPR038126">
    <property type="entry name" value="RAMP_sf"/>
</dbReference>
<evidence type="ECO:0000313" key="13">
    <source>
        <dbReference type="Ensembl" id="ENSFCTP00005018301.1"/>
    </source>
</evidence>
<sequence length="341" mass="37222">MLRDPGESLGATRLSPGNASRFWGYKGSCPAPQGELEERVGQRRPAGGSGGRRGGVGHRLPLRPAGPGRRPRPPRGRSRPSPCEEAARLPGAWAGDIGAPARARLSATAPPRLLAARWPRSGQSAPPAARGSLRPSRGDRQRSASSSCWASLKHPLGAWIILLSLLRVALPSKGLRPLLQAPPPRSPPSSFPPPFLLTAVLKPQESLAQLLPTEGSLKSEENKMEDYKANAQFCWQSYKEQMDSIPKDWCDWTMISRPYSDLQYCLEHFAEAFGLGFPNPLAEEIIFETHQIHFANCSLMQPTLSDPPEDVLLAMIIAPICLIPFLVTLVVWRSKDSEAQA</sequence>
<feature type="transmembrane region" description="Helical" evidence="12">
    <location>
        <begin position="311"/>
        <end position="332"/>
    </location>
</feature>
<evidence type="ECO:0000256" key="11">
    <source>
        <dbReference type="SAM" id="MobiDB-lite"/>
    </source>
</evidence>
<evidence type="ECO:0000256" key="8">
    <source>
        <dbReference type="ARBA" id="ARBA00023136"/>
    </source>
</evidence>
<keyword evidence="7 12" id="KW-1133">Transmembrane helix</keyword>
<dbReference type="Proteomes" id="UP000823872">
    <property type="component" value="Chromosome E1"/>
</dbReference>
<evidence type="ECO:0000313" key="14">
    <source>
        <dbReference type="Proteomes" id="UP000823872"/>
    </source>
</evidence>
<feature type="region of interest" description="Disordered" evidence="11">
    <location>
        <begin position="115"/>
        <end position="142"/>
    </location>
</feature>
<evidence type="ECO:0000256" key="12">
    <source>
        <dbReference type="SAM" id="Phobius"/>
    </source>
</evidence>
<keyword evidence="9" id="KW-1015">Disulfide bond</keyword>
<keyword evidence="3" id="KW-0813">Transport</keyword>
<gene>
    <name evidence="13" type="primary">TWIST1</name>
</gene>
<dbReference type="Gene3D" id="1.10.150.510">
    <property type="entry name" value="Receptor activity modifying family"/>
    <property type="match status" value="1"/>
</dbReference>
<evidence type="ECO:0008006" key="15">
    <source>
        <dbReference type="Google" id="ProtNLM"/>
    </source>
</evidence>
<dbReference type="InterPro" id="IPR006985">
    <property type="entry name" value="RAMP"/>
</dbReference>
<evidence type="ECO:0000256" key="5">
    <source>
        <dbReference type="ARBA" id="ARBA00022692"/>
    </source>
</evidence>
<evidence type="ECO:0000256" key="2">
    <source>
        <dbReference type="ARBA" id="ARBA00007087"/>
    </source>
</evidence>
<evidence type="ECO:0000256" key="9">
    <source>
        <dbReference type="ARBA" id="ARBA00023157"/>
    </source>
</evidence>
<evidence type="ECO:0000256" key="6">
    <source>
        <dbReference type="ARBA" id="ARBA00022729"/>
    </source>
</evidence>
<keyword evidence="6" id="KW-0732">Signal</keyword>
<dbReference type="PANTHER" id="PTHR14076">
    <property type="entry name" value="RECEPTOR ACTIVITY MODIFYING PROTEIN RAMP"/>
    <property type="match status" value="1"/>
</dbReference>
<dbReference type="GeneTree" id="ENSGT00940000160264"/>
<feature type="compositionally biased region" description="Low complexity" evidence="11">
    <location>
        <begin position="58"/>
        <end position="68"/>
    </location>
</feature>
<organism evidence="13 14">
    <name type="scientific">Felis catus</name>
    <name type="common">Cat</name>
    <name type="synonym">Felis silvestris catus</name>
    <dbReference type="NCBI Taxonomy" id="9685"/>
    <lineage>
        <taxon>Eukaryota</taxon>
        <taxon>Metazoa</taxon>
        <taxon>Chordata</taxon>
        <taxon>Craniata</taxon>
        <taxon>Vertebrata</taxon>
        <taxon>Euteleostomi</taxon>
        <taxon>Mammalia</taxon>
        <taxon>Eutheria</taxon>
        <taxon>Laurasiatheria</taxon>
        <taxon>Carnivora</taxon>
        <taxon>Feliformia</taxon>
        <taxon>Felidae</taxon>
        <taxon>Felinae</taxon>
        <taxon>Felis</taxon>
    </lineage>
</organism>
<evidence type="ECO:0000256" key="10">
    <source>
        <dbReference type="ARBA" id="ARBA00023170"/>
    </source>
</evidence>
<reference evidence="13 14" key="1">
    <citation type="submission" date="2021-02" db="EMBL/GenBank/DDBJ databases">
        <title>Safari Cat Assemblies.</title>
        <authorList>
            <person name="Bredemeyer K.R."/>
            <person name="Murphy W.J."/>
        </authorList>
    </citation>
    <scope>NUCLEOTIDE SEQUENCE [LARGE SCALE GENOMIC DNA]</scope>
</reference>
<accession>A0ABI7X6Z5</accession>
<keyword evidence="5 12" id="KW-0812">Transmembrane</keyword>
<reference evidence="13" key="2">
    <citation type="submission" date="2025-08" db="UniProtKB">
        <authorList>
            <consortium name="Ensembl"/>
        </authorList>
    </citation>
    <scope>IDENTIFICATION</scope>
    <source>
        <strain evidence="13">breed Abyssinian</strain>
    </source>
</reference>
<protein>
    <recommendedName>
        <fullName evidence="15">Receptor activity modifying protein 2</fullName>
    </recommendedName>
</protein>
<comment type="similarity">
    <text evidence="2">Belongs to the RAMP family.</text>
</comment>
<keyword evidence="4" id="KW-1003">Cell membrane</keyword>
<keyword evidence="8 12" id="KW-0472">Membrane</keyword>
<keyword evidence="10" id="KW-0675">Receptor</keyword>
<reference evidence="13" key="3">
    <citation type="submission" date="2025-09" db="UniProtKB">
        <authorList>
            <consortium name="Ensembl"/>
        </authorList>
    </citation>
    <scope>IDENTIFICATION</scope>
    <source>
        <strain evidence="13">breed Abyssinian</strain>
    </source>
</reference>
<dbReference type="Pfam" id="PF04901">
    <property type="entry name" value="RAMP"/>
    <property type="match status" value="1"/>
</dbReference>
<proteinExistence type="inferred from homology"/>
<dbReference type="PANTHER" id="PTHR14076:SF9">
    <property type="entry name" value="RECEPTOR ACTIVITY-MODIFYING PROTEIN 2"/>
    <property type="match status" value="1"/>
</dbReference>
<evidence type="ECO:0000256" key="1">
    <source>
        <dbReference type="ARBA" id="ARBA00004251"/>
    </source>
</evidence>
<evidence type="ECO:0000256" key="7">
    <source>
        <dbReference type="ARBA" id="ARBA00022989"/>
    </source>
</evidence>
<dbReference type="Ensembl" id="ENSFCTT00005028111.1">
    <property type="protein sequence ID" value="ENSFCTP00005018301.1"/>
    <property type="gene ID" value="ENSFCTG00005010053.1"/>
</dbReference>
<feature type="region of interest" description="Disordered" evidence="11">
    <location>
        <begin position="1"/>
        <end position="85"/>
    </location>
</feature>
<comment type="subcellular location">
    <subcellularLocation>
        <location evidence="1">Cell membrane</location>
        <topology evidence="1">Single-pass type I membrane protein</topology>
    </subcellularLocation>
</comment>
<keyword evidence="14" id="KW-1185">Reference proteome</keyword>
<evidence type="ECO:0000256" key="4">
    <source>
        <dbReference type="ARBA" id="ARBA00022475"/>
    </source>
</evidence>